<dbReference type="InterPro" id="IPR050378">
    <property type="entry name" value="Metallo-dep_Hydrolases_sf"/>
</dbReference>
<evidence type="ECO:0000313" key="3">
    <source>
        <dbReference type="Proteomes" id="UP000537130"/>
    </source>
</evidence>
<feature type="domain" description="Amidohydrolase 3" evidence="1">
    <location>
        <begin position="43"/>
        <end position="553"/>
    </location>
</feature>
<organism evidence="2 3">
    <name type="scientific">Litorivivens lipolytica</name>
    <dbReference type="NCBI Taxonomy" id="1524264"/>
    <lineage>
        <taxon>Bacteria</taxon>
        <taxon>Pseudomonadati</taxon>
        <taxon>Pseudomonadota</taxon>
        <taxon>Gammaproteobacteria</taxon>
        <taxon>Litorivivens</taxon>
    </lineage>
</organism>
<comment type="caution">
    <text evidence="2">The sequence shown here is derived from an EMBL/GenBank/DDBJ whole genome shotgun (WGS) entry which is preliminary data.</text>
</comment>
<dbReference type="PANTHER" id="PTHR11647:SF1">
    <property type="entry name" value="COLLAPSIN RESPONSE MEDIATOR PROTEIN"/>
    <property type="match status" value="1"/>
</dbReference>
<dbReference type="Pfam" id="PF07969">
    <property type="entry name" value="Amidohydro_3"/>
    <property type="match status" value="1"/>
</dbReference>
<protein>
    <submittedName>
        <fullName evidence="2">N-acyl-D-aspartate/D-glutamate deacylase</fullName>
    </submittedName>
</protein>
<reference evidence="2 3" key="1">
    <citation type="submission" date="2020-08" db="EMBL/GenBank/DDBJ databases">
        <title>Genomic Encyclopedia of Type Strains, Phase III (KMG-III): the genomes of soil and plant-associated and newly described type strains.</title>
        <authorList>
            <person name="Whitman W."/>
        </authorList>
    </citation>
    <scope>NUCLEOTIDE SEQUENCE [LARGE SCALE GENOMIC DNA]</scope>
    <source>
        <strain evidence="2 3">CECT 8654</strain>
    </source>
</reference>
<dbReference type="EMBL" id="JACHWY010000001">
    <property type="protein sequence ID" value="MBB3046760.1"/>
    <property type="molecule type" value="Genomic_DNA"/>
</dbReference>
<dbReference type="RefSeq" id="WP_183409432.1">
    <property type="nucleotide sequence ID" value="NZ_JACHWY010000001.1"/>
</dbReference>
<dbReference type="Gene3D" id="3.20.20.140">
    <property type="entry name" value="Metal-dependent hydrolases"/>
    <property type="match status" value="2"/>
</dbReference>
<sequence>MYDLIIKNGTVVDGTGSAARSADIAIQDGVIVSVGKVQGEARQTIDAEGKLVTPGWVDTHSHMDGQASWDAYCSPASNHGITTLIMGNCGVGFAPCKPDEASRQQMIEVMEDVEDIPGAALHEGIDWQWETFPEYLNALDKMPRAIDIGAQVPHCAVRTYVMGDRGTNNEPATDEDVSKMIEIVREGIDAGAIGFTTSRTELHTTRHGQVMPGTYADHKELLGIGKAIGEIGKGIYGLVSDFHNWREEMEWMKKLSIDNNCQVNFVLFFREEKDWERVEQQLAYVREAAKEGARLIPHVGARPVNILMAWDGTVHPFMFSATYAELAGLPREERLEKLRDPAVRQAIIDEPPMETGGDFFLEAITNGYDNLYVMDDVPNYEPAYEDSIEYKAKAAGVSPQAYAFDALMEKDGRQMIYCPLFGYGARDLRRQIAMLQDESTVISLADTGAHCGVLSDASVPTYLLSYLVRDRQRGERFTLERAVQMHTQETARCMGLEDRGTLEVGMKADINVIDFARLQVQPPEIIFDLPAGGRRVFQGAEGYLYTIVSGEVIMDHGKPTGALPGKLIRGAQEKPKQTAAA</sequence>
<proteinExistence type="predicted"/>
<dbReference type="GO" id="GO:0016812">
    <property type="term" value="F:hydrolase activity, acting on carbon-nitrogen (but not peptide) bonds, in cyclic amides"/>
    <property type="evidence" value="ECO:0007669"/>
    <property type="project" value="TreeGrafter"/>
</dbReference>
<dbReference type="PANTHER" id="PTHR11647">
    <property type="entry name" value="HYDRANTOINASE/DIHYDROPYRIMIDINASE FAMILY MEMBER"/>
    <property type="match status" value="1"/>
</dbReference>
<dbReference type="AlphaFoldDB" id="A0A7W4Z6B2"/>
<name>A0A7W4Z6B2_9GAMM</name>
<dbReference type="GO" id="GO:0005829">
    <property type="term" value="C:cytosol"/>
    <property type="evidence" value="ECO:0007669"/>
    <property type="project" value="TreeGrafter"/>
</dbReference>
<evidence type="ECO:0000259" key="1">
    <source>
        <dbReference type="Pfam" id="PF07969"/>
    </source>
</evidence>
<accession>A0A7W4Z6B2</accession>
<dbReference type="SUPFAM" id="SSF51338">
    <property type="entry name" value="Composite domain of metallo-dependent hydrolases"/>
    <property type="match status" value="1"/>
</dbReference>
<dbReference type="Gene3D" id="2.30.40.10">
    <property type="entry name" value="Urease, subunit C, domain 1"/>
    <property type="match status" value="2"/>
</dbReference>
<dbReference type="InterPro" id="IPR013108">
    <property type="entry name" value="Amidohydro_3"/>
</dbReference>
<dbReference type="Proteomes" id="UP000537130">
    <property type="component" value="Unassembled WGS sequence"/>
</dbReference>
<gene>
    <name evidence="2" type="ORF">FHR99_000996</name>
</gene>
<dbReference type="InterPro" id="IPR011059">
    <property type="entry name" value="Metal-dep_hydrolase_composite"/>
</dbReference>
<keyword evidence="3" id="KW-1185">Reference proteome</keyword>
<evidence type="ECO:0000313" key="2">
    <source>
        <dbReference type="EMBL" id="MBB3046760.1"/>
    </source>
</evidence>
<dbReference type="SUPFAM" id="SSF51556">
    <property type="entry name" value="Metallo-dependent hydrolases"/>
    <property type="match status" value="1"/>
</dbReference>
<dbReference type="InterPro" id="IPR032466">
    <property type="entry name" value="Metal_Hydrolase"/>
</dbReference>